<gene>
    <name evidence="2" type="ORF">AAHA92_06157</name>
</gene>
<reference evidence="2 3" key="1">
    <citation type="submission" date="2024-06" db="EMBL/GenBank/DDBJ databases">
        <title>A chromosome level genome sequence of Diviner's sage (Salvia divinorum).</title>
        <authorList>
            <person name="Ford S.A."/>
            <person name="Ro D.-K."/>
            <person name="Ness R.W."/>
            <person name="Phillips M.A."/>
        </authorList>
    </citation>
    <scope>NUCLEOTIDE SEQUENCE [LARGE SCALE GENOMIC DNA]</scope>
    <source>
        <strain evidence="2">SAF-2024a</strain>
        <tissue evidence="2">Leaf</tissue>
    </source>
</reference>
<feature type="domain" description="AtTam37 zinc finger" evidence="1">
    <location>
        <begin position="90"/>
        <end position="199"/>
    </location>
</feature>
<dbReference type="PANTHER" id="PTHR36404">
    <property type="entry name" value="EMBRYO DEFECTIVE 2737"/>
    <property type="match status" value="1"/>
</dbReference>
<accession>A0ABD1I5M7</accession>
<evidence type="ECO:0000313" key="3">
    <source>
        <dbReference type="Proteomes" id="UP001567538"/>
    </source>
</evidence>
<sequence length="423" mass="49227">MSRGTDKLVRSIKRFMDSQYKDLSRRYGHQFMDILEFPVKFVLAPFTLPFDIAGSAPRGFGVPEFISKLSYSAIFAIATLGTYDIAIELGKKVLCQRNCRTCCGWQAMQCTMCRGSGRVQYQVKDYTLRSGEKATAENIADAVADNRAELVHLPSSLNHLPLPYKECPDCNGSGVMKCPECKGKSPIRISADDIMETPWKAYSIMRKMDYPYEHIIHSMKDPSIGAFWLITLPQIVGGFEYDEDVKQKIWWEYKESMRYDQLRDEVTKRKPGWEYLQEALISIDPIRAKNDPVIVRNIPYYKARKALETEVLKFNPPPRPDKWGDLDLPLNASSWIEEDLKDPKKLYEMTVLLNAQREIAEQILDAQWEAKWREEKINEMLKERIEPYLQNIDNSVLPKPILVHSQQNQNQKRNQDRPWWRLF</sequence>
<evidence type="ECO:0000313" key="2">
    <source>
        <dbReference type="EMBL" id="KAL1563727.1"/>
    </source>
</evidence>
<organism evidence="2 3">
    <name type="scientific">Salvia divinorum</name>
    <name type="common">Maria pastora</name>
    <name type="synonym">Diviner's sage</name>
    <dbReference type="NCBI Taxonomy" id="28513"/>
    <lineage>
        <taxon>Eukaryota</taxon>
        <taxon>Viridiplantae</taxon>
        <taxon>Streptophyta</taxon>
        <taxon>Embryophyta</taxon>
        <taxon>Tracheophyta</taxon>
        <taxon>Spermatophyta</taxon>
        <taxon>Magnoliopsida</taxon>
        <taxon>eudicotyledons</taxon>
        <taxon>Gunneridae</taxon>
        <taxon>Pentapetalae</taxon>
        <taxon>asterids</taxon>
        <taxon>lamiids</taxon>
        <taxon>Lamiales</taxon>
        <taxon>Lamiaceae</taxon>
        <taxon>Nepetoideae</taxon>
        <taxon>Mentheae</taxon>
        <taxon>Salviinae</taxon>
        <taxon>Salvia</taxon>
        <taxon>Salvia subgen. Calosphace</taxon>
    </lineage>
</organism>
<name>A0ABD1I5M7_SALDI</name>
<dbReference type="AlphaFoldDB" id="A0ABD1I5M7"/>
<dbReference type="InterPro" id="IPR056892">
    <property type="entry name" value="Zf-AtTam37"/>
</dbReference>
<dbReference type="Proteomes" id="UP001567538">
    <property type="component" value="Unassembled WGS sequence"/>
</dbReference>
<protein>
    <recommendedName>
        <fullName evidence="1">AtTam37 zinc finger domain-containing protein</fullName>
    </recommendedName>
</protein>
<keyword evidence="3" id="KW-1185">Reference proteome</keyword>
<dbReference type="EMBL" id="JBEAFC010000003">
    <property type="protein sequence ID" value="KAL1563727.1"/>
    <property type="molecule type" value="Genomic_DNA"/>
</dbReference>
<evidence type="ECO:0000259" key="1">
    <source>
        <dbReference type="Pfam" id="PF25112"/>
    </source>
</evidence>
<proteinExistence type="predicted"/>
<dbReference type="PANTHER" id="PTHR36404:SF1">
    <property type="entry name" value="EMBRYO DEFECTIVE 2737"/>
    <property type="match status" value="1"/>
</dbReference>
<comment type="caution">
    <text evidence="2">The sequence shown here is derived from an EMBL/GenBank/DDBJ whole genome shotgun (WGS) entry which is preliminary data.</text>
</comment>
<dbReference type="Pfam" id="PF25112">
    <property type="entry name" value="zf-AtTam37"/>
    <property type="match status" value="1"/>
</dbReference>